<dbReference type="Proteomes" id="UP000018502">
    <property type="component" value="Unassembled WGS sequence"/>
</dbReference>
<sequence>MTPPRDVTLFCRHCVNFVACAYLFLVGAQRRVVDRRTDGAGHREHRNGCQAAHQPGRGVHSIAAPDEWVLAK</sequence>
<evidence type="ECO:0000256" key="1">
    <source>
        <dbReference type="SAM" id="MobiDB-lite"/>
    </source>
</evidence>
<comment type="caution">
    <text evidence="2">The sequence shown here is derived from an EMBL/GenBank/DDBJ whole genome shotgun (WGS) entry which is preliminary data.</text>
</comment>
<organism evidence="2 3">
    <name type="scientific">Mycobacteroides abscessus MAB_091912_2446</name>
    <dbReference type="NCBI Taxonomy" id="1335414"/>
    <lineage>
        <taxon>Bacteria</taxon>
        <taxon>Bacillati</taxon>
        <taxon>Actinomycetota</taxon>
        <taxon>Actinomycetes</taxon>
        <taxon>Mycobacteriales</taxon>
        <taxon>Mycobacteriaceae</taxon>
        <taxon>Mycobacteroides</taxon>
        <taxon>Mycobacteroides abscessus</taxon>
    </lineage>
</organism>
<name>A0A829MH04_9MYCO</name>
<reference evidence="2 3" key="1">
    <citation type="journal article" date="2014" name="Emerg. Infect. Dis.">
        <title>High-level Relatedness among Mycobacterium abscessus subsp. massiliense Strains from Widely Separated Outbreaks.</title>
        <authorList>
            <person name="Tettelin H."/>
            <person name="Davidson R.M."/>
            <person name="Agrawal S."/>
            <person name="Aitken M.L."/>
            <person name="Shallom S."/>
            <person name="Hasan N.A."/>
            <person name="Strong M."/>
            <person name="Nogueira de Moura V.C."/>
            <person name="De Groote M.A."/>
            <person name="Duarte R.S."/>
            <person name="Hine E."/>
            <person name="Parankush S."/>
            <person name="Su Q."/>
            <person name="Daugherty S.C."/>
            <person name="Fraser C.M."/>
            <person name="Brown-Elliott B.A."/>
            <person name="Wallace R.J.Jr."/>
            <person name="Holland S.M."/>
            <person name="Sampaio E.P."/>
            <person name="Olivier K.N."/>
            <person name="Jackson M."/>
            <person name="Zelazny A.M."/>
        </authorList>
    </citation>
    <scope>NUCLEOTIDE SEQUENCE [LARGE SCALE GENOMIC DNA]</scope>
    <source>
        <strain evidence="2 3">MAB_091912_2446</strain>
    </source>
</reference>
<protein>
    <submittedName>
        <fullName evidence="2">Uncharacterized protein</fullName>
    </submittedName>
</protein>
<feature type="region of interest" description="Disordered" evidence="1">
    <location>
        <begin position="37"/>
        <end position="58"/>
    </location>
</feature>
<proteinExistence type="predicted"/>
<gene>
    <name evidence="2" type="ORF">L833_1066</name>
</gene>
<accession>A0A829MH04</accession>
<evidence type="ECO:0000313" key="3">
    <source>
        <dbReference type="Proteomes" id="UP000018502"/>
    </source>
</evidence>
<evidence type="ECO:0000313" key="2">
    <source>
        <dbReference type="EMBL" id="ESV63688.1"/>
    </source>
</evidence>
<dbReference type="AlphaFoldDB" id="A0A829MH04"/>
<dbReference type="EMBL" id="AYTF01000001">
    <property type="protein sequence ID" value="ESV63688.1"/>
    <property type="molecule type" value="Genomic_DNA"/>
</dbReference>